<dbReference type="AlphaFoldDB" id="A0A370DB80"/>
<protein>
    <submittedName>
        <fullName evidence="2">DUF2782 domain-containing protein</fullName>
    </submittedName>
</protein>
<evidence type="ECO:0000256" key="1">
    <source>
        <dbReference type="SAM" id="SignalP"/>
    </source>
</evidence>
<dbReference type="Proteomes" id="UP000254771">
    <property type="component" value="Unassembled WGS sequence"/>
</dbReference>
<sequence length="110" mass="12271">MKKLQALLFACSTVFSIQSMAAEPPAVPEPPDIPPPVVSGESLEPEVTIIKKEEGTLYEYRVNGLLYMVKVVPQLGPPYYMLDRDGDGEFDSRGSDPTNVSVPQWVLFRW</sequence>
<dbReference type="InterPro" id="IPR021357">
    <property type="entry name" value="DUF2782"/>
</dbReference>
<evidence type="ECO:0000313" key="3">
    <source>
        <dbReference type="Proteomes" id="UP000254771"/>
    </source>
</evidence>
<dbReference type="Pfam" id="PF11191">
    <property type="entry name" value="DUF2782"/>
    <property type="match status" value="1"/>
</dbReference>
<keyword evidence="1" id="KW-0732">Signal</keyword>
<organism evidence="2 3">
    <name type="scientific">endosymbiont of Escarpia spicata</name>
    <dbReference type="NCBI Taxonomy" id="2200908"/>
    <lineage>
        <taxon>Bacteria</taxon>
        <taxon>Pseudomonadati</taxon>
        <taxon>Pseudomonadota</taxon>
        <taxon>Gammaproteobacteria</taxon>
        <taxon>sulfur-oxidizing symbionts</taxon>
    </lineage>
</organism>
<comment type="caution">
    <text evidence="2">The sequence shown here is derived from an EMBL/GenBank/DDBJ whole genome shotgun (WGS) entry which is preliminary data.</text>
</comment>
<gene>
    <name evidence="2" type="ORF">DIZ78_17105</name>
</gene>
<reference evidence="2 3" key="1">
    <citation type="journal article" date="2018" name="ISME J.">
        <title>Endosymbiont genomes yield clues of tubeworm success.</title>
        <authorList>
            <person name="Li Y."/>
            <person name="Liles M.R."/>
            <person name="Halanych K.M."/>
        </authorList>
    </citation>
    <scope>NUCLEOTIDE SEQUENCE [LARGE SCALE GENOMIC DNA]</scope>
    <source>
        <strain evidence="2">A1462</strain>
    </source>
</reference>
<keyword evidence="3" id="KW-1185">Reference proteome</keyword>
<feature type="chain" id="PRO_5016777658" evidence="1">
    <location>
        <begin position="22"/>
        <end position="110"/>
    </location>
</feature>
<dbReference type="Gene3D" id="2.20.130.30">
    <property type="entry name" value="Protein of unknown function DUF2782"/>
    <property type="match status" value="1"/>
</dbReference>
<dbReference type="EMBL" id="QFXE01000021">
    <property type="protein sequence ID" value="RDH82133.1"/>
    <property type="molecule type" value="Genomic_DNA"/>
</dbReference>
<feature type="signal peptide" evidence="1">
    <location>
        <begin position="1"/>
        <end position="21"/>
    </location>
</feature>
<proteinExistence type="predicted"/>
<accession>A0A370DB80</accession>
<evidence type="ECO:0000313" key="2">
    <source>
        <dbReference type="EMBL" id="RDH82133.1"/>
    </source>
</evidence>
<name>A0A370DB80_9GAMM</name>